<dbReference type="EMBL" id="JARBDR010000246">
    <property type="protein sequence ID" value="KAJ8316797.1"/>
    <property type="molecule type" value="Genomic_DNA"/>
</dbReference>
<feature type="compositionally biased region" description="Polar residues" evidence="1">
    <location>
        <begin position="83"/>
        <end position="97"/>
    </location>
</feature>
<evidence type="ECO:0000313" key="3">
    <source>
        <dbReference type="Proteomes" id="UP001217089"/>
    </source>
</evidence>
<reference evidence="2 3" key="1">
    <citation type="submission" date="2022-12" db="EMBL/GenBank/DDBJ databases">
        <title>Chromosome-level genome of Tegillarca granosa.</title>
        <authorList>
            <person name="Kim J."/>
        </authorList>
    </citation>
    <scope>NUCLEOTIDE SEQUENCE [LARGE SCALE GENOMIC DNA]</scope>
    <source>
        <strain evidence="2">Teg-2019</strain>
        <tissue evidence="2">Adductor muscle</tissue>
    </source>
</reference>
<keyword evidence="3" id="KW-1185">Reference proteome</keyword>
<feature type="region of interest" description="Disordered" evidence="1">
    <location>
        <begin position="72"/>
        <end position="97"/>
    </location>
</feature>
<evidence type="ECO:0000313" key="2">
    <source>
        <dbReference type="EMBL" id="KAJ8316797.1"/>
    </source>
</evidence>
<sequence>MEITSLRASISHPNEHKLRFTTVGKTPYSLERSHTLAGCVPFAREASFEIERPQSHGRSNLVINVATSFVRHHEHNHTRTSDKNSSTDISGFTQHFS</sequence>
<dbReference type="Proteomes" id="UP001217089">
    <property type="component" value="Unassembled WGS sequence"/>
</dbReference>
<gene>
    <name evidence="2" type="ORF">KUTeg_004701</name>
</gene>
<proteinExistence type="predicted"/>
<organism evidence="2 3">
    <name type="scientific">Tegillarca granosa</name>
    <name type="common">Malaysian cockle</name>
    <name type="synonym">Anadara granosa</name>
    <dbReference type="NCBI Taxonomy" id="220873"/>
    <lineage>
        <taxon>Eukaryota</taxon>
        <taxon>Metazoa</taxon>
        <taxon>Spiralia</taxon>
        <taxon>Lophotrochozoa</taxon>
        <taxon>Mollusca</taxon>
        <taxon>Bivalvia</taxon>
        <taxon>Autobranchia</taxon>
        <taxon>Pteriomorphia</taxon>
        <taxon>Arcoida</taxon>
        <taxon>Arcoidea</taxon>
        <taxon>Arcidae</taxon>
        <taxon>Tegillarca</taxon>
    </lineage>
</organism>
<evidence type="ECO:0000256" key="1">
    <source>
        <dbReference type="SAM" id="MobiDB-lite"/>
    </source>
</evidence>
<comment type="caution">
    <text evidence="2">The sequence shown here is derived from an EMBL/GenBank/DDBJ whole genome shotgun (WGS) entry which is preliminary data.</text>
</comment>
<name>A0ABQ9FLI4_TEGGR</name>
<protein>
    <submittedName>
        <fullName evidence="2">Uncharacterized protein</fullName>
    </submittedName>
</protein>
<accession>A0ABQ9FLI4</accession>